<dbReference type="InterPro" id="IPR023415">
    <property type="entry name" value="LDLR_class-A_CS"/>
</dbReference>
<evidence type="ECO:0000256" key="3">
    <source>
        <dbReference type="ARBA" id="ARBA00022583"/>
    </source>
</evidence>
<feature type="disulfide bond" evidence="12">
    <location>
        <begin position="214"/>
        <end position="229"/>
    </location>
</feature>
<feature type="domain" description="CUB" evidence="16">
    <location>
        <begin position="25"/>
        <end position="151"/>
    </location>
</feature>
<dbReference type="PROSITE" id="PS01209">
    <property type="entry name" value="LDLRA_1"/>
    <property type="match status" value="1"/>
</dbReference>
<evidence type="ECO:0000256" key="15">
    <source>
        <dbReference type="SAM" id="SignalP"/>
    </source>
</evidence>
<organism evidence="17">
    <name type="scientific">Graphocephala atropunctata</name>
    <dbReference type="NCBI Taxonomy" id="36148"/>
    <lineage>
        <taxon>Eukaryota</taxon>
        <taxon>Metazoa</taxon>
        <taxon>Ecdysozoa</taxon>
        <taxon>Arthropoda</taxon>
        <taxon>Hexapoda</taxon>
        <taxon>Insecta</taxon>
        <taxon>Pterygota</taxon>
        <taxon>Neoptera</taxon>
        <taxon>Paraneoptera</taxon>
        <taxon>Hemiptera</taxon>
        <taxon>Auchenorrhyncha</taxon>
        <taxon>Membracoidea</taxon>
        <taxon>Cicadellidae</taxon>
        <taxon>Cicadellinae</taxon>
        <taxon>Cicadellini</taxon>
        <taxon>Graphocephala</taxon>
    </lineage>
</organism>
<accession>A0A1B6M8N7</accession>
<dbReference type="CDD" id="cd00041">
    <property type="entry name" value="CUB"/>
    <property type="match status" value="1"/>
</dbReference>
<evidence type="ECO:0000256" key="13">
    <source>
        <dbReference type="SAM" id="MobiDB-lite"/>
    </source>
</evidence>
<protein>
    <recommendedName>
        <fullName evidence="16">CUB domain-containing protein</fullName>
    </recommendedName>
</protein>
<keyword evidence="3" id="KW-0254">Endocytosis</keyword>
<keyword evidence="6 14" id="KW-1133">Transmembrane helix</keyword>
<evidence type="ECO:0000259" key="16">
    <source>
        <dbReference type="PROSITE" id="PS01180"/>
    </source>
</evidence>
<feature type="disulfide bond" evidence="12">
    <location>
        <begin position="202"/>
        <end position="220"/>
    </location>
</feature>
<feature type="disulfide bond" evidence="12">
    <location>
        <begin position="180"/>
        <end position="195"/>
    </location>
</feature>
<dbReference type="PANTHER" id="PTHR24270:SF61">
    <property type="entry name" value="EGF-LIKE DOMAIN-CONTAINING PROTEIN"/>
    <property type="match status" value="1"/>
</dbReference>
<dbReference type="GO" id="GO:0005905">
    <property type="term" value="C:clathrin-coated pit"/>
    <property type="evidence" value="ECO:0007669"/>
    <property type="project" value="UniProtKB-KW"/>
</dbReference>
<dbReference type="SUPFAM" id="SSF57424">
    <property type="entry name" value="LDL receptor-like module"/>
    <property type="match status" value="3"/>
</dbReference>
<evidence type="ECO:0000256" key="1">
    <source>
        <dbReference type="ARBA" id="ARBA00004167"/>
    </source>
</evidence>
<feature type="disulfide bond" evidence="11">
    <location>
        <begin position="25"/>
        <end position="52"/>
    </location>
</feature>
<keyword evidence="7 14" id="KW-0472">Membrane</keyword>
<evidence type="ECO:0000256" key="5">
    <source>
        <dbReference type="ARBA" id="ARBA00022737"/>
    </source>
</evidence>
<gene>
    <name evidence="17" type="ORF">g.42897</name>
</gene>
<dbReference type="EMBL" id="GEBQ01007706">
    <property type="protein sequence ID" value="JAT32271.1"/>
    <property type="molecule type" value="Transcribed_RNA"/>
</dbReference>
<feature type="disulfide bond" evidence="12">
    <location>
        <begin position="321"/>
        <end position="339"/>
    </location>
</feature>
<evidence type="ECO:0000256" key="7">
    <source>
        <dbReference type="ARBA" id="ARBA00023136"/>
    </source>
</evidence>
<evidence type="ECO:0000256" key="14">
    <source>
        <dbReference type="SAM" id="Phobius"/>
    </source>
</evidence>
<feature type="disulfide bond" evidence="12">
    <location>
        <begin position="333"/>
        <end position="348"/>
    </location>
</feature>
<feature type="disulfide bond" evidence="12">
    <location>
        <begin position="292"/>
        <end position="307"/>
    </location>
</feature>
<dbReference type="GO" id="GO:0006897">
    <property type="term" value="P:endocytosis"/>
    <property type="evidence" value="ECO:0007669"/>
    <property type="project" value="UniProtKB-KW"/>
</dbReference>
<dbReference type="InterPro" id="IPR036055">
    <property type="entry name" value="LDL_receptor-like_sf"/>
</dbReference>
<keyword evidence="5" id="KW-0677">Repeat</keyword>
<evidence type="ECO:0000256" key="12">
    <source>
        <dbReference type="PROSITE-ProRule" id="PRU00124"/>
    </source>
</evidence>
<dbReference type="Gene3D" id="4.10.400.10">
    <property type="entry name" value="Low-density Lipoprotein Receptor"/>
    <property type="match status" value="4"/>
</dbReference>
<feature type="transmembrane region" description="Helical" evidence="14">
    <location>
        <begin position="353"/>
        <end position="379"/>
    </location>
</feature>
<name>A0A1B6M8N7_9HEMI</name>
<dbReference type="CDD" id="cd00112">
    <property type="entry name" value="LDLa"/>
    <property type="match status" value="3"/>
</dbReference>
<feature type="compositionally biased region" description="Low complexity" evidence="13">
    <location>
        <begin position="475"/>
        <end position="502"/>
    </location>
</feature>
<dbReference type="PANTHER" id="PTHR24270">
    <property type="entry name" value="LOW-DENSITY LIPOPROTEIN RECEPTOR-RELATED"/>
    <property type="match status" value="1"/>
</dbReference>
<dbReference type="Pfam" id="PF00431">
    <property type="entry name" value="CUB"/>
    <property type="match status" value="1"/>
</dbReference>
<dbReference type="InterPro" id="IPR050685">
    <property type="entry name" value="LDLR"/>
</dbReference>
<proteinExistence type="inferred from homology"/>
<dbReference type="InterPro" id="IPR035914">
    <property type="entry name" value="Sperma_CUB_dom_sf"/>
</dbReference>
<evidence type="ECO:0000256" key="6">
    <source>
        <dbReference type="ARBA" id="ARBA00022989"/>
    </source>
</evidence>
<evidence type="ECO:0000256" key="2">
    <source>
        <dbReference type="ARBA" id="ARBA00009939"/>
    </source>
</evidence>
<dbReference type="InterPro" id="IPR000859">
    <property type="entry name" value="CUB_dom"/>
</dbReference>
<sequence>MNPTKHFVVFGSLIFGLVDVCWSSCNNHVFAPPDGIIYSPKYPRAYENNTNCMWHIKSREPRATIVLSIEDLDIEPDEAKLCPYARSRPCCKHNWLSVPLSGNGMVKTQQLCGRRLPTKPILVPSGEVAVKMHISRIDKGGRGFRLAYRLVKQGECTTPGMVPCGPRADAGCYHNVTQRCNGVRDCTNGADEDACTVCQLTCSGGGCYSFAQKCDGTPDCQDYSDEADCGFCEKGKALCSTATHHCFNPSTERCDGRFDCPWGEDEVGCVPGCENKIACSSGEGCYLPSQRCDTLSDCLDSSDESLCPHELCAVMHDRRQCHNGHCLPVSMWCDGTDDCGDNSDEQACLKNSMIALATMGCLFCGLLLVVAVGCAFRIYGQRYSLSSSNYHLHISPHLASRFRMSTSVSLPTLVDDDYFHREPPPAYSVAVGESEASLQSVPGGRSRRVRRQRLRPVPPPQVVLKPPDSPQCDASSSQSSPSRGSISSSYLSGTDDTLLLSS</sequence>
<keyword evidence="9" id="KW-0168">Coated pit</keyword>
<keyword evidence="15" id="KW-0732">Signal</keyword>
<comment type="similarity">
    <text evidence="2">Belongs to the LDLR family.</text>
</comment>
<feature type="signal peptide" evidence="15">
    <location>
        <begin position="1"/>
        <end position="23"/>
    </location>
</feature>
<feature type="compositionally biased region" description="Basic residues" evidence="13">
    <location>
        <begin position="445"/>
        <end position="454"/>
    </location>
</feature>
<evidence type="ECO:0000256" key="10">
    <source>
        <dbReference type="ARBA" id="ARBA00037878"/>
    </source>
</evidence>
<comment type="caution">
    <text evidence="12">Lacks conserved residue(s) required for the propagation of feature annotation.</text>
</comment>
<dbReference type="PRINTS" id="PR00261">
    <property type="entry name" value="LDLRECEPTOR"/>
</dbReference>
<dbReference type="Pfam" id="PF00057">
    <property type="entry name" value="Ldl_recept_a"/>
    <property type="match status" value="2"/>
</dbReference>
<reference evidence="17" key="1">
    <citation type="submission" date="2015-11" db="EMBL/GenBank/DDBJ databases">
        <title>De novo transcriptome assembly of four potential Pierce s Disease insect vectors from Arizona vineyards.</title>
        <authorList>
            <person name="Tassone E.E."/>
        </authorList>
    </citation>
    <scope>NUCLEOTIDE SEQUENCE</scope>
</reference>
<feature type="region of interest" description="Disordered" evidence="13">
    <location>
        <begin position="430"/>
        <end position="502"/>
    </location>
</feature>
<feature type="disulfide bond" evidence="12">
    <location>
        <begin position="195"/>
        <end position="207"/>
    </location>
</feature>
<dbReference type="PROSITE" id="PS50068">
    <property type="entry name" value="LDLRA_2"/>
    <property type="match status" value="5"/>
</dbReference>
<dbReference type="InterPro" id="IPR002172">
    <property type="entry name" value="LDrepeatLR_classA_rpt"/>
</dbReference>
<evidence type="ECO:0000256" key="8">
    <source>
        <dbReference type="ARBA" id="ARBA00023157"/>
    </source>
</evidence>
<keyword evidence="8 12" id="KW-1015">Disulfide bond</keyword>
<evidence type="ECO:0000256" key="11">
    <source>
        <dbReference type="PROSITE-ProRule" id="PRU00059"/>
    </source>
</evidence>
<evidence type="ECO:0000256" key="9">
    <source>
        <dbReference type="ARBA" id="ARBA00023176"/>
    </source>
</evidence>
<feature type="chain" id="PRO_5008587970" description="CUB domain-containing protein" evidence="15">
    <location>
        <begin position="24"/>
        <end position="502"/>
    </location>
</feature>
<dbReference type="AlphaFoldDB" id="A0A1B6M8N7"/>
<feature type="disulfide bond" evidence="12">
    <location>
        <begin position="254"/>
        <end position="269"/>
    </location>
</feature>
<dbReference type="PROSITE" id="PS01180">
    <property type="entry name" value="CUB"/>
    <property type="match status" value="1"/>
</dbReference>
<dbReference type="SMART" id="SM00192">
    <property type="entry name" value="LDLa"/>
    <property type="match status" value="5"/>
</dbReference>
<dbReference type="GO" id="GO:0005886">
    <property type="term" value="C:plasma membrane"/>
    <property type="evidence" value="ECO:0007669"/>
    <property type="project" value="TreeGrafter"/>
</dbReference>
<dbReference type="Gene3D" id="2.60.120.290">
    <property type="entry name" value="Spermadhesin, CUB domain"/>
    <property type="match status" value="1"/>
</dbReference>
<evidence type="ECO:0000313" key="17">
    <source>
        <dbReference type="EMBL" id="JAT32271.1"/>
    </source>
</evidence>
<dbReference type="SUPFAM" id="SSF49854">
    <property type="entry name" value="Spermadhesin, CUB domain"/>
    <property type="match status" value="1"/>
</dbReference>
<feature type="disulfide bond" evidence="12">
    <location>
        <begin position="273"/>
        <end position="285"/>
    </location>
</feature>
<dbReference type="SMART" id="SM00042">
    <property type="entry name" value="CUB"/>
    <property type="match status" value="1"/>
</dbReference>
<keyword evidence="4 14" id="KW-0812">Transmembrane</keyword>
<comment type="subcellular location">
    <subcellularLocation>
        <location evidence="10">Membrane</location>
        <location evidence="10">Coated pit</location>
    </subcellularLocation>
    <subcellularLocation>
        <location evidence="1">Membrane</location>
        <topology evidence="1">Single-pass membrane protein</topology>
    </subcellularLocation>
</comment>
<evidence type="ECO:0000256" key="4">
    <source>
        <dbReference type="ARBA" id="ARBA00022692"/>
    </source>
</evidence>